<dbReference type="GO" id="GO:0003700">
    <property type="term" value="F:DNA-binding transcription factor activity"/>
    <property type="evidence" value="ECO:0007669"/>
    <property type="project" value="InterPro"/>
</dbReference>
<dbReference type="GO" id="GO:0003677">
    <property type="term" value="F:DNA binding"/>
    <property type="evidence" value="ECO:0007669"/>
    <property type="project" value="UniProtKB-KW"/>
</dbReference>
<dbReference type="CDD" id="cd07012">
    <property type="entry name" value="PBP2_Bug_TTT"/>
    <property type="match status" value="1"/>
</dbReference>
<name>A0A4Q7VRF1_9BURK</name>
<organism evidence="7 8">
    <name type="scientific">Advenella incenata</name>
    <dbReference type="NCBI Taxonomy" id="267800"/>
    <lineage>
        <taxon>Bacteria</taxon>
        <taxon>Pseudomonadati</taxon>
        <taxon>Pseudomonadota</taxon>
        <taxon>Betaproteobacteria</taxon>
        <taxon>Burkholderiales</taxon>
        <taxon>Alcaligenaceae</taxon>
    </lineage>
</organism>
<dbReference type="PANTHER" id="PTHR30419">
    <property type="entry name" value="HTH-TYPE TRANSCRIPTIONAL REGULATOR YBHD"/>
    <property type="match status" value="1"/>
</dbReference>
<evidence type="ECO:0000256" key="4">
    <source>
        <dbReference type="ARBA" id="ARBA00023125"/>
    </source>
</evidence>
<dbReference type="Gene3D" id="3.40.190.290">
    <property type="match status" value="1"/>
</dbReference>
<dbReference type="InterPro" id="IPR042100">
    <property type="entry name" value="Bug_dom1"/>
</dbReference>
<dbReference type="Gene3D" id="3.40.190.150">
    <property type="entry name" value="Bordetella uptake gene, domain 1"/>
    <property type="match status" value="1"/>
</dbReference>
<keyword evidence="7" id="KW-0675">Receptor</keyword>
<dbReference type="RefSeq" id="WP_130303264.1">
    <property type="nucleotide sequence ID" value="NZ_SHKO01000001.1"/>
</dbReference>
<keyword evidence="4" id="KW-0238">DNA-binding</keyword>
<dbReference type="PROSITE" id="PS50931">
    <property type="entry name" value="HTH_LYSR"/>
    <property type="match status" value="1"/>
</dbReference>
<dbReference type="InterPro" id="IPR005064">
    <property type="entry name" value="BUG"/>
</dbReference>
<keyword evidence="8" id="KW-1185">Reference proteome</keyword>
<dbReference type="InterPro" id="IPR036390">
    <property type="entry name" value="WH_DNA-bd_sf"/>
</dbReference>
<evidence type="ECO:0000259" key="6">
    <source>
        <dbReference type="PROSITE" id="PS50931"/>
    </source>
</evidence>
<dbReference type="OrthoDB" id="8437302at2"/>
<evidence type="ECO:0000256" key="2">
    <source>
        <dbReference type="ARBA" id="ARBA00009437"/>
    </source>
</evidence>
<dbReference type="AlphaFoldDB" id="A0A4Q7VRF1"/>
<accession>A0A4Q7VRF1</accession>
<dbReference type="Gene3D" id="1.10.10.10">
    <property type="entry name" value="Winged helix-like DNA-binding domain superfamily/Winged helix DNA-binding domain"/>
    <property type="match status" value="1"/>
</dbReference>
<dbReference type="InterPro" id="IPR005119">
    <property type="entry name" value="LysR_subst-bd"/>
</dbReference>
<protein>
    <submittedName>
        <fullName evidence="7">Tripartite-type tricarboxylate transporter receptor subunit TctC</fullName>
    </submittedName>
</protein>
<dbReference type="InterPro" id="IPR036388">
    <property type="entry name" value="WH-like_DNA-bd_sf"/>
</dbReference>
<proteinExistence type="inferred from homology"/>
<feature type="domain" description="HTH lysR-type" evidence="6">
    <location>
        <begin position="9"/>
        <end position="66"/>
    </location>
</feature>
<dbReference type="SUPFAM" id="SSF53850">
    <property type="entry name" value="Periplasmic binding protein-like II"/>
    <property type="match status" value="1"/>
</dbReference>
<evidence type="ECO:0000256" key="1">
    <source>
        <dbReference type="ARBA" id="ARBA00006987"/>
    </source>
</evidence>
<evidence type="ECO:0000313" key="7">
    <source>
        <dbReference type="EMBL" id="RZT98808.1"/>
    </source>
</evidence>
<comment type="similarity">
    <text evidence="1">Belongs to the UPF0065 (bug) family.</text>
</comment>
<dbReference type="Proteomes" id="UP000293398">
    <property type="component" value="Unassembled WGS sequence"/>
</dbReference>
<dbReference type="Gene3D" id="3.40.190.10">
    <property type="entry name" value="Periplasmic binding protein-like II"/>
    <property type="match status" value="1"/>
</dbReference>
<dbReference type="SUPFAM" id="SSF46785">
    <property type="entry name" value="Winged helix' DNA-binding domain"/>
    <property type="match status" value="1"/>
</dbReference>
<dbReference type="InterPro" id="IPR050950">
    <property type="entry name" value="HTH-type_LysR_regulators"/>
</dbReference>
<reference evidence="7 8" key="1">
    <citation type="submission" date="2019-02" db="EMBL/GenBank/DDBJ databases">
        <title>Genomic Encyclopedia of Type Strains, Phase IV (KMG-IV): sequencing the most valuable type-strain genomes for metagenomic binning, comparative biology and taxonomic classification.</title>
        <authorList>
            <person name="Goeker M."/>
        </authorList>
    </citation>
    <scope>NUCLEOTIDE SEQUENCE [LARGE SCALE GENOMIC DNA]</scope>
    <source>
        <strain evidence="7 8">DSM 23814</strain>
    </source>
</reference>
<gene>
    <name evidence="7" type="ORF">EV681_0586</name>
</gene>
<evidence type="ECO:0000313" key="8">
    <source>
        <dbReference type="Proteomes" id="UP000293398"/>
    </source>
</evidence>
<dbReference type="PANTHER" id="PTHR30419:SF14">
    <property type="entry name" value="LYSR FAMILY TRANSCRIPTIONAL REGULATOR"/>
    <property type="match status" value="1"/>
</dbReference>
<dbReference type="PRINTS" id="PR00039">
    <property type="entry name" value="HTHLYSR"/>
</dbReference>
<dbReference type="InterPro" id="IPR000847">
    <property type="entry name" value="LysR_HTH_N"/>
</dbReference>
<dbReference type="Pfam" id="PF03401">
    <property type="entry name" value="TctC"/>
    <property type="match status" value="1"/>
</dbReference>
<dbReference type="EMBL" id="SHKO01000001">
    <property type="protein sequence ID" value="RZT98808.1"/>
    <property type="molecule type" value="Genomic_DNA"/>
</dbReference>
<dbReference type="GO" id="GO:0005829">
    <property type="term" value="C:cytosol"/>
    <property type="evidence" value="ECO:0007669"/>
    <property type="project" value="TreeGrafter"/>
</dbReference>
<evidence type="ECO:0000256" key="3">
    <source>
        <dbReference type="ARBA" id="ARBA00023015"/>
    </source>
</evidence>
<dbReference type="Pfam" id="PF03466">
    <property type="entry name" value="LysR_substrate"/>
    <property type="match status" value="1"/>
</dbReference>
<keyword evidence="5" id="KW-0804">Transcription</keyword>
<evidence type="ECO:0000256" key="5">
    <source>
        <dbReference type="ARBA" id="ARBA00023163"/>
    </source>
</evidence>
<comment type="similarity">
    <text evidence="2">Belongs to the LysR transcriptional regulatory family.</text>
</comment>
<dbReference type="Pfam" id="PF00126">
    <property type="entry name" value="HTH_1"/>
    <property type="match status" value="1"/>
</dbReference>
<comment type="caution">
    <text evidence="7">The sequence shown here is derived from an EMBL/GenBank/DDBJ whole genome shotgun (WGS) entry which is preliminary data.</text>
</comment>
<keyword evidence="3" id="KW-0805">Transcription regulation</keyword>
<sequence>MDAFINSPVTLKQLRILLSIAETESFSATASAVGLTQSAVSQAIKALDENLGISLIERTSRQVSLSADGRELIGPLREALFNLDLVIERARQKGSAARGTLTVACGSTVTGRDLAGRLAFAQQSYPDIRLQLRDLTHTSVIDAVHSGSAELGICVDDSIPSDLHSELLLHDDYSVFCCVDHPFSRRSEIPVGLLKYETLVLLSSNSGGRASLDSFLSRYGINPAVAQEVAQPAMAMSLASERFGVAVLPTSCGDAAPNPRVCRIKISPKLDHCVSIVTRQAANLSEAARLVKDALTRRHRKTSTDSGITLIVPFPPNGPADRYARYFAQVFSEKIERRVSVDNAVGLGGLLGVHKITRSSPDGLTIGLAGTGATVFSCVGKGDNLFDVFHDVTYLHGLVNVPNILLVGSHVAAWRMTDLIAQARMRPGKYQIAHVGQGSLSVLADLFQKKTDLLLNARNYEGLVPAMTDLMKQRVDIVFAEAAGAMSAITNEVVRPLMVAGHQRPSWLPDTPTCEECGLPDVFADGGYCLVAPTGLKEDIRHGLTRAIVETLESPAIKHDFMSLGGTPDYRTGDMYVEYIKSEHARWRALNVSLLD</sequence>